<keyword evidence="2" id="KW-1185">Reference proteome</keyword>
<name>K0RIF2_THAOC</name>
<protein>
    <submittedName>
        <fullName evidence="1">Uncharacterized protein</fullName>
    </submittedName>
</protein>
<reference evidence="1 2" key="1">
    <citation type="journal article" date="2012" name="Genome Biol.">
        <title>Genome and low-iron response of an oceanic diatom adapted to chronic iron limitation.</title>
        <authorList>
            <person name="Lommer M."/>
            <person name="Specht M."/>
            <person name="Roy A.S."/>
            <person name="Kraemer L."/>
            <person name="Andreson R."/>
            <person name="Gutowska M.A."/>
            <person name="Wolf J."/>
            <person name="Bergner S.V."/>
            <person name="Schilhabel M.B."/>
            <person name="Klostermeier U.C."/>
            <person name="Beiko R.G."/>
            <person name="Rosenstiel P."/>
            <person name="Hippler M."/>
            <person name="Laroche J."/>
        </authorList>
    </citation>
    <scope>NUCLEOTIDE SEQUENCE [LARGE SCALE GENOMIC DNA]</scope>
    <source>
        <strain evidence="1 2">CCMP1005</strain>
    </source>
</reference>
<dbReference type="OrthoDB" id="2127032at2759"/>
<evidence type="ECO:0000313" key="1">
    <source>
        <dbReference type="EMBL" id="EJK46432.1"/>
    </source>
</evidence>
<sequence>MSDDHGSNKRPKIEARADVLMVGTGEYTTGYVGGTAADSDKGAGVVALTMFDLRRRGKVGRVGMCGVNVSLSESG</sequence>
<comment type="caution">
    <text evidence="1">The sequence shown here is derived from an EMBL/GenBank/DDBJ whole genome shotgun (WGS) entry which is preliminary data.</text>
</comment>
<gene>
    <name evidence="1" type="ORF">THAOC_34897</name>
</gene>
<dbReference type="Proteomes" id="UP000266841">
    <property type="component" value="Unassembled WGS sequence"/>
</dbReference>
<proteinExistence type="predicted"/>
<dbReference type="EMBL" id="AGNL01047761">
    <property type="protein sequence ID" value="EJK46432.1"/>
    <property type="molecule type" value="Genomic_DNA"/>
</dbReference>
<organism evidence="1 2">
    <name type="scientific">Thalassiosira oceanica</name>
    <name type="common">Marine diatom</name>
    <dbReference type="NCBI Taxonomy" id="159749"/>
    <lineage>
        <taxon>Eukaryota</taxon>
        <taxon>Sar</taxon>
        <taxon>Stramenopiles</taxon>
        <taxon>Ochrophyta</taxon>
        <taxon>Bacillariophyta</taxon>
        <taxon>Coscinodiscophyceae</taxon>
        <taxon>Thalassiosirophycidae</taxon>
        <taxon>Thalassiosirales</taxon>
        <taxon>Thalassiosiraceae</taxon>
        <taxon>Thalassiosira</taxon>
    </lineage>
</organism>
<accession>K0RIF2</accession>
<evidence type="ECO:0000313" key="2">
    <source>
        <dbReference type="Proteomes" id="UP000266841"/>
    </source>
</evidence>
<dbReference type="AlphaFoldDB" id="K0RIF2"/>